<geneLocation type="plasmid" evidence="1">
    <name>unnamed4</name>
</geneLocation>
<name>A0A1B2EZ22_9HYPH</name>
<proteinExistence type="predicted"/>
<organism evidence="1">
    <name type="scientific">Microvirga ossetica</name>
    <dbReference type="NCBI Taxonomy" id="1882682"/>
    <lineage>
        <taxon>Bacteria</taxon>
        <taxon>Pseudomonadati</taxon>
        <taxon>Pseudomonadota</taxon>
        <taxon>Alphaproteobacteria</taxon>
        <taxon>Hyphomicrobiales</taxon>
        <taxon>Methylobacteriaceae</taxon>
        <taxon>Microvirga</taxon>
    </lineage>
</organism>
<gene>
    <name evidence="1" type="ORF">BB934_44185</name>
</gene>
<evidence type="ECO:0000313" key="1">
    <source>
        <dbReference type="EMBL" id="ANY85193.1"/>
    </source>
</evidence>
<accession>A0A1B2EZ22</accession>
<sequence length="64" mass="7061">MHLSWHGLLPAPLSEARLRRPEIAGACECATIACGHAQHNLAIHMSFFKVTASCLMEIGRFQET</sequence>
<dbReference type="EMBL" id="CP016620">
    <property type="protein sequence ID" value="ANY85193.1"/>
    <property type="molecule type" value="Genomic_DNA"/>
</dbReference>
<dbReference type="AlphaFoldDB" id="A0A1B2EZ22"/>
<dbReference type="KEGG" id="moc:BB934_44185"/>
<reference evidence="1" key="1">
    <citation type="submission" date="2016-07" db="EMBL/GenBank/DDBJ databases">
        <title>Microvirga ossetica sp. nov. a new species of rhizobia isolated from root nodules of the legume species Vicia alpestris Steven originated from North Ossetia region in the Caucasus.</title>
        <authorList>
            <person name="Safronova V.I."/>
            <person name="Kuznetsova I.G."/>
            <person name="Sazanova A.L."/>
            <person name="Belimov A."/>
            <person name="Andronov E."/>
            <person name="Osledkin Y.S."/>
            <person name="Onishchuk O.P."/>
            <person name="Kurchak O.N."/>
            <person name="Shaposhnikov A.I."/>
            <person name="Willems A."/>
            <person name="Tikhonovich I.A."/>
        </authorList>
    </citation>
    <scope>NUCLEOTIDE SEQUENCE [LARGE SCALE GENOMIC DNA]</scope>
    <source>
        <strain evidence="1">V5/3M</strain>
        <plasmid evidence="1">unnamed4</plasmid>
    </source>
</reference>
<keyword evidence="1" id="KW-0614">Plasmid</keyword>
<protein>
    <submittedName>
        <fullName evidence="1">Uncharacterized protein</fullName>
    </submittedName>
</protein>